<protein>
    <recommendedName>
        <fullName evidence="2">Protein CPL1-like domain-containing protein</fullName>
    </recommendedName>
</protein>
<feature type="signal peptide" evidence="1">
    <location>
        <begin position="1"/>
        <end position="21"/>
    </location>
</feature>
<keyword evidence="1" id="KW-0732">Signal</keyword>
<feature type="chain" id="PRO_5034003537" description="Protein CPL1-like domain-containing protein" evidence="1">
    <location>
        <begin position="22"/>
        <end position="298"/>
    </location>
</feature>
<dbReference type="PANTHER" id="PTHR35192">
    <property type="entry name" value="PROTEIN, PUTATIVE-RELATED"/>
    <property type="match status" value="1"/>
</dbReference>
<sequence length="298" mass="31807">MRVASVFQVLTCLFSVSLVAAVGGKTDICGECRGSLNIPKLLSPKTFNVFGNINTCLCLSTIPNYIASNSLALSAVSYGGRDAVTNALTSLIYSGNHGTCNYPEHSQPSCQFGNPCGFTCTDGFTLNILSYPPNCVCPKPFTVCNGQCGLFKGCPSSYGKRSLSESSGKLLCPVGLAACQIIGRGTESWECVDTKQDLESCGGCMIQSSRPGFYKEEGVDCTAINGVSDVSCIEGKCRVRRCMPGYLVNEAGDNCVEDHGYSKLISQFDDLFEVTRVVWFNGIGASFFAPTIDMAFPN</sequence>
<comment type="caution">
    <text evidence="3">The sequence shown here is derived from an EMBL/GenBank/DDBJ whole genome shotgun (WGS) entry which is preliminary data.</text>
</comment>
<dbReference type="OrthoDB" id="439917at2759"/>
<dbReference type="Pfam" id="PF21671">
    <property type="entry name" value="CPL1-like"/>
    <property type="match status" value="1"/>
</dbReference>
<dbReference type="EMBL" id="JAFIQS010000012">
    <property type="protein sequence ID" value="KAG5164314.1"/>
    <property type="molecule type" value="Genomic_DNA"/>
</dbReference>
<feature type="domain" description="Protein CPL1-like" evidence="2">
    <location>
        <begin position="189"/>
        <end position="256"/>
    </location>
</feature>
<name>A0A8H8CGU2_PSICU</name>
<proteinExistence type="predicted"/>
<evidence type="ECO:0000259" key="2">
    <source>
        <dbReference type="Pfam" id="PF21671"/>
    </source>
</evidence>
<evidence type="ECO:0000313" key="3">
    <source>
        <dbReference type="EMBL" id="KAG5164314.1"/>
    </source>
</evidence>
<evidence type="ECO:0000256" key="1">
    <source>
        <dbReference type="SAM" id="SignalP"/>
    </source>
</evidence>
<reference evidence="3" key="1">
    <citation type="submission" date="2021-02" db="EMBL/GenBank/DDBJ databases">
        <title>Psilocybe cubensis genome.</title>
        <authorList>
            <person name="Mckernan K.J."/>
            <person name="Crawford S."/>
            <person name="Trippe A."/>
            <person name="Kane L.T."/>
            <person name="Mclaughlin S."/>
        </authorList>
    </citation>
    <scope>NUCLEOTIDE SEQUENCE [LARGE SCALE GENOMIC DNA]</scope>
    <source>
        <strain evidence="3">MGC-MH-2018</strain>
    </source>
</reference>
<dbReference type="InterPro" id="IPR038955">
    <property type="entry name" value="PriA/CPL1_fungi"/>
</dbReference>
<dbReference type="AlphaFoldDB" id="A0A8H8CGU2"/>
<dbReference type="PANTHER" id="PTHR35192:SF2">
    <property type="entry name" value="APPLE DOMAIN-CONTAINING PROTEIN"/>
    <property type="match status" value="1"/>
</dbReference>
<dbReference type="InterPro" id="IPR048661">
    <property type="entry name" value="CPL1-like"/>
</dbReference>
<organism evidence="3">
    <name type="scientific">Psilocybe cubensis</name>
    <name type="common">Psychedelic mushroom</name>
    <name type="synonym">Stropharia cubensis</name>
    <dbReference type="NCBI Taxonomy" id="181762"/>
    <lineage>
        <taxon>Eukaryota</taxon>
        <taxon>Fungi</taxon>
        <taxon>Dikarya</taxon>
        <taxon>Basidiomycota</taxon>
        <taxon>Agaricomycotina</taxon>
        <taxon>Agaricomycetes</taxon>
        <taxon>Agaricomycetidae</taxon>
        <taxon>Agaricales</taxon>
        <taxon>Agaricineae</taxon>
        <taxon>Strophariaceae</taxon>
        <taxon>Psilocybe</taxon>
    </lineage>
</organism>
<accession>A0A8H8CGU2</accession>
<gene>
    <name evidence="3" type="ORF">JR316_010820</name>
</gene>